<dbReference type="PROSITE" id="PS50102">
    <property type="entry name" value="RRM"/>
    <property type="match status" value="2"/>
</dbReference>
<dbReference type="STRING" id="1754190.A0A1Y1ZYG3"/>
<feature type="compositionally biased region" description="Low complexity" evidence="3">
    <location>
        <begin position="170"/>
        <end position="183"/>
    </location>
</feature>
<feature type="compositionally biased region" description="Basic and acidic residues" evidence="3">
    <location>
        <begin position="112"/>
        <end position="121"/>
    </location>
</feature>
<evidence type="ECO:0000256" key="1">
    <source>
        <dbReference type="ARBA" id="ARBA00022884"/>
    </source>
</evidence>
<feature type="compositionally biased region" description="Basic residues" evidence="3">
    <location>
        <begin position="122"/>
        <end position="146"/>
    </location>
</feature>
<dbReference type="SMART" id="SM00360">
    <property type="entry name" value="RRM"/>
    <property type="match status" value="2"/>
</dbReference>
<dbReference type="Gene3D" id="3.30.70.330">
    <property type="match status" value="2"/>
</dbReference>
<feature type="domain" description="RRM" evidence="4">
    <location>
        <begin position="40"/>
        <end position="115"/>
    </location>
</feature>
<sequence>MADANAATETPATETPAVEVPAENVEGEETNTVSSEGNTIKVFVGNLDYKVTDEQLKEFFKDLKFVDAAINKRKDVSVGYGFITFDDEEEAKKCVEQFDKKEFEGRPLKVELAKEKSETTKRRGSRRSLRGKGRRSNNSFRRRKNNEKKEKKESEASADEGSSNDEGKNESSGSESNTEGSNKSKTRYRKKRYHQRKPREGGEPSKTTIYVANLPFKTDDEKLREAFKDYEVSKVHVARYKGGKSKGFGFIEVENEEVQKKILVECSNKIIDGRAISLKVALNFTKEEAEKIENAVENTEAIAAAAETPATEAAPVAAEN</sequence>
<dbReference type="InterPro" id="IPR035979">
    <property type="entry name" value="RBD_domain_sf"/>
</dbReference>
<dbReference type="SUPFAM" id="SSF54928">
    <property type="entry name" value="RNA-binding domain, RBD"/>
    <property type="match status" value="2"/>
</dbReference>
<accession>A0A1Y1ZYG3</accession>
<organism evidence="5 6">
    <name type="scientific">Neocallimastix californiae</name>
    <dbReference type="NCBI Taxonomy" id="1754190"/>
    <lineage>
        <taxon>Eukaryota</taxon>
        <taxon>Fungi</taxon>
        <taxon>Fungi incertae sedis</taxon>
        <taxon>Chytridiomycota</taxon>
        <taxon>Chytridiomycota incertae sedis</taxon>
        <taxon>Neocallimastigomycetes</taxon>
        <taxon>Neocallimastigales</taxon>
        <taxon>Neocallimastigaceae</taxon>
        <taxon>Neocallimastix</taxon>
    </lineage>
</organism>
<evidence type="ECO:0000256" key="2">
    <source>
        <dbReference type="PROSITE-ProRule" id="PRU00176"/>
    </source>
</evidence>
<dbReference type="OrthoDB" id="439808at2759"/>
<dbReference type="PANTHER" id="PTHR48025:SF1">
    <property type="entry name" value="RRM DOMAIN-CONTAINING PROTEIN"/>
    <property type="match status" value="1"/>
</dbReference>
<gene>
    <name evidence="5" type="ORF">LY90DRAFT_708549</name>
</gene>
<feature type="compositionally biased region" description="Low complexity" evidence="3">
    <location>
        <begin position="1"/>
        <end position="23"/>
    </location>
</feature>
<dbReference type="InterPro" id="IPR012677">
    <property type="entry name" value="Nucleotide-bd_a/b_plait_sf"/>
</dbReference>
<keyword evidence="6" id="KW-1185">Reference proteome</keyword>
<feature type="compositionally biased region" description="Basic residues" evidence="3">
    <location>
        <begin position="184"/>
        <end position="197"/>
    </location>
</feature>
<keyword evidence="1 2" id="KW-0694">RNA-binding</keyword>
<dbReference type="PANTHER" id="PTHR48025">
    <property type="entry name" value="OS02G0815200 PROTEIN"/>
    <property type="match status" value="1"/>
</dbReference>
<dbReference type="InterPro" id="IPR050502">
    <property type="entry name" value="Euk_RNA-bind_prot"/>
</dbReference>
<dbReference type="EMBL" id="MCOG01000344">
    <property type="protein sequence ID" value="ORY15097.1"/>
    <property type="molecule type" value="Genomic_DNA"/>
</dbReference>
<dbReference type="Pfam" id="PF00076">
    <property type="entry name" value="RRM_1"/>
    <property type="match status" value="2"/>
</dbReference>
<comment type="caution">
    <text evidence="5">The sequence shown here is derived from an EMBL/GenBank/DDBJ whole genome shotgun (WGS) entry which is preliminary data.</text>
</comment>
<evidence type="ECO:0000313" key="5">
    <source>
        <dbReference type="EMBL" id="ORY15097.1"/>
    </source>
</evidence>
<dbReference type="GO" id="GO:0005634">
    <property type="term" value="C:nucleus"/>
    <property type="evidence" value="ECO:0007669"/>
    <property type="project" value="TreeGrafter"/>
</dbReference>
<dbReference type="Proteomes" id="UP000193920">
    <property type="component" value="Unassembled WGS sequence"/>
</dbReference>
<dbReference type="AlphaFoldDB" id="A0A1Y1ZYG3"/>
<feature type="domain" description="RRM" evidence="4">
    <location>
        <begin position="207"/>
        <end position="283"/>
    </location>
</feature>
<feature type="region of interest" description="Disordered" evidence="3">
    <location>
        <begin position="112"/>
        <end position="206"/>
    </location>
</feature>
<name>A0A1Y1ZYG3_9FUNG</name>
<evidence type="ECO:0000259" key="4">
    <source>
        <dbReference type="PROSITE" id="PS50102"/>
    </source>
</evidence>
<reference evidence="5 6" key="1">
    <citation type="submission" date="2016-08" db="EMBL/GenBank/DDBJ databases">
        <title>A Parts List for Fungal Cellulosomes Revealed by Comparative Genomics.</title>
        <authorList>
            <consortium name="DOE Joint Genome Institute"/>
            <person name="Haitjema C.H."/>
            <person name="Gilmore S.P."/>
            <person name="Henske J.K."/>
            <person name="Solomon K.V."/>
            <person name="De Groot R."/>
            <person name="Kuo A."/>
            <person name="Mondo S.J."/>
            <person name="Salamov A.A."/>
            <person name="Labutti K."/>
            <person name="Zhao Z."/>
            <person name="Chiniquy J."/>
            <person name="Barry K."/>
            <person name="Brewer H.M."/>
            <person name="Purvine S.O."/>
            <person name="Wright A.T."/>
            <person name="Boxma B."/>
            <person name="Van Alen T."/>
            <person name="Hackstein J.H."/>
            <person name="Baker S.E."/>
            <person name="Grigoriev I.V."/>
            <person name="O'Malley M.A."/>
        </authorList>
    </citation>
    <scope>NUCLEOTIDE SEQUENCE [LARGE SCALE GENOMIC DNA]</scope>
    <source>
        <strain evidence="5 6">G1</strain>
    </source>
</reference>
<dbReference type="InterPro" id="IPR000504">
    <property type="entry name" value="RRM_dom"/>
</dbReference>
<dbReference type="GO" id="GO:0003729">
    <property type="term" value="F:mRNA binding"/>
    <property type="evidence" value="ECO:0007669"/>
    <property type="project" value="TreeGrafter"/>
</dbReference>
<evidence type="ECO:0000256" key="3">
    <source>
        <dbReference type="SAM" id="MobiDB-lite"/>
    </source>
</evidence>
<feature type="region of interest" description="Disordered" evidence="3">
    <location>
        <begin position="1"/>
        <end position="35"/>
    </location>
</feature>
<dbReference type="CDD" id="cd00590">
    <property type="entry name" value="RRM_SF"/>
    <property type="match status" value="2"/>
</dbReference>
<proteinExistence type="predicted"/>
<protein>
    <submittedName>
        <fullName evidence="5">RNA-binding domain-containing protein</fullName>
    </submittedName>
</protein>
<evidence type="ECO:0000313" key="6">
    <source>
        <dbReference type="Proteomes" id="UP000193920"/>
    </source>
</evidence>